<feature type="compositionally biased region" description="Polar residues" evidence="1">
    <location>
        <begin position="285"/>
        <end position="294"/>
    </location>
</feature>
<dbReference type="AlphaFoldDB" id="A0AAD6J2K6"/>
<evidence type="ECO:0000313" key="3">
    <source>
        <dbReference type="Proteomes" id="UP001221413"/>
    </source>
</evidence>
<sequence>MPKLGIMDLQSILISRPPKMVVASASEARAVQPSLEENIKNLNCESQVRLVLESEMDEINKKWKEGDYEEARRLRTNLIFSSEAERAAHANKGFKSLTRSDISTRLESVQQTALELTKHLDLQMGIENSIGESFLPLMISREEMNRKSVGELYNRNHDLWYLVGLKQQALVGDKKSYGMLMLAERVCEYLRPIYCSLKVAEPLPQSKAARACKYNRGIAEGDLNVTVGPSGGWESSSDEQEEAGQESSMNTENTGEPEHSGYRRGPSSVTSGAPLIENMADEPCGQSSSSNEVEATQGDGQMEASQNAAEEEENQHWPKLRQWMASLRGTKAE</sequence>
<feature type="region of interest" description="Disordered" evidence="1">
    <location>
        <begin position="224"/>
        <end position="333"/>
    </location>
</feature>
<proteinExistence type="predicted"/>
<evidence type="ECO:0000313" key="2">
    <source>
        <dbReference type="EMBL" id="KAJ6262652.1"/>
    </source>
</evidence>
<organism evidence="2 3">
    <name type="scientific">Drechslerella dactyloides</name>
    <name type="common">Nematode-trapping fungus</name>
    <name type="synonym">Arthrobotrys dactyloides</name>
    <dbReference type="NCBI Taxonomy" id="74499"/>
    <lineage>
        <taxon>Eukaryota</taxon>
        <taxon>Fungi</taxon>
        <taxon>Dikarya</taxon>
        <taxon>Ascomycota</taxon>
        <taxon>Pezizomycotina</taxon>
        <taxon>Orbiliomycetes</taxon>
        <taxon>Orbiliales</taxon>
        <taxon>Orbiliaceae</taxon>
        <taxon>Drechslerella</taxon>
    </lineage>
</organism>
<dbReference type="EMBL" id="JAQGDS010000003">
    <property type="protein sequence ID" value="KAJ6262652.1"/>
    <property type="molecule type" value="Genomic_DNA"/>
</dbReference>
<feature type="compositionally biased region" description="Polar residues" evidence="1">
    <location>
        <begin position="245"/>
        <end position="254"/>
    </location>
</feature>
<reference evidence="2" key="1">
    <citation type="submission" date="2023-01" db="EMBL/GenBank/DDBJ databases">
        <title>The chitinases involved in constricting ring structure development in the nematode-trapping fungus Drechslerella dactyloides.</title>
        <authorList>
            <person name="Wang R."/>
            <person name="Zhang L."/>
            <person name="Tang P."/>
            <person name="Li S."/>
            <person name="Liang L."/>
        </authorList>
    </citation>
    <scope>NUCLEOTIDE SEQUENCE</scope>
    <source>
        <strain evidence="2">YMF1.00031</strain>
    </source>
</reference>
<dbReference type="Proteomes" id="UP001221413">
    <property type="component" value="Unassembled WGS sequence"/>
</dbReference>
<protein>
    <submittedName>
        <fullName evidence="2">Uncharacterized protein</fullName>
    </submittedName>
</protein>
<name>A0AAD6J2K6_DREDA</name>
<keyword evidence="3" id="KW-1185">Reference proteome</keyword>
<gene>
    <name evidence="2" type="ORF">Dda_3464</name>
</gene>
<accession>A0AAD6J2K6</accession>
<comment type="caution">
    <text evidence="2">The sequence shown here is derived from an EMBL/GenBank/DDBJ whole genome shotgun (WGS) entry which is preliminary data.</text>
</comment>
<evidence type="ECO:0000256" key="1">
    <source>
        <dbReference type="SAM" id="MobiDB-lite"/>
    </source>
</evidence>